<dbReference type="PANTHER" id="PTHR21666">
    <property type="entry name" value="PEPTIDASE-RELATED"/>
    <property type="match status" value="1"/>
</dbReference>
<reference evidence="3" key="2">
    <citation type="submission" date="2016-11" db="EMBL/GenBank/DDBJ databases">
        <title>Complete Genome Sequencing of Pandoraea pulmonicola DSM 16583.</title>
        <authorList>
            <person name="Chan K.-G."/>
        </authorList>
    </citation>
    <scope>NUCLEOTIDE SEQUENCE</scope>
    <source>
        <strain evidence="3">DSM 16583</strain>
    </source>
</reference>
<evidence type="ECO:0000313" key="3">
    <source>
        <dbReference type="EMBL" id="APD13504.1"/>
    </source>
</evidence>
<dbReference type="InterPro" id="IPR050570">
    <property type="entry name" value="Cell_wall_metabolism_enzyme"/>
</dbReference>
<dbReference type="EMBL" id="UGSJ01000001">
    <property type="protein sequence ID" value="SUA93392.1"/>
    <property type="molecule type" value="Genomic_DNA"/>
</dbReference>
<dbReference type="Pfam" id="PF01551">
    <property type="entry name" value="Peptidase_M23"/>
    <property type="match status" value="1"/>
</dbReference>
<evidence type="ECO:0000313" key="5">
    <source>
        <dbReference type="Proteomes" id="UP000035086"/>
    </source>
</evidence>
<protein>
    <submittedName>
        <fullName evidence="4">Glycyl-glycine endopeptidase ALE-1</fullName>
        <ecNumber evidence="4">3.4.24.75</ecNumber>
    </submittedName>
</protein>
<dbReference type="KEGG" id="ppul:RO07_21875"/>
<keyword evidence="5" id="KW-1185">Reference proteome</keyword>
<dbReference type="Proteomes" id="UP000254589">
    <property type="component" value="Unassembled WGS sequence"/>
</dbReference>
<dbReference type="PANTHER" id="PTHR21666:SF289">
    <property type="entry name" value="L-ALA--D-GLU ENDOPEPTIDASE"/>
    <property type="match status" value="1"/>
</dbReference>
<evidence type="ECO:0000313" key="6">
    <source>
        <dbReference type="Proteomes" id="UP000254589"/>
    </source>
</evidence>
<sequence length="144" mass="15851">MEPVAAVRVSSHFGARYHPVRRVHDWHNGVDLVAPAGTPVRAAARGVVKRVGYERRGYGRYVVIGHRYDSETRYAHLSQAARHLRAGTIVEAGEIVGKVGSTGMATGPHLHFELWRHGAPVDPLPLIRQSEGADTSARWNKSTM</sequence>
<organism evidence="4 6">
    <name type="scientific">Pandoraea pulmonicola</name>
    <dbReference type="NCBI Taxonomy" id="93221"/>
    <lineage>
        <taxon>Bacteria</taxon>
        <taxon>Pseudomonadati</taxon>
        <taxon>Pseudomonadota</taxon>
        <taxon>Betaproteobacteria</taxon>
        <taxon>Burkholderiales</taxon>
        <taxon>Burkholderiaceae</taxon>
        <taxon>Pandoraea</taxon>
    </lineage>
</organism>
<dbReference type="SUPFAM" id="SSF51261">
    <property type="entry name" value="Duplicated hybrid motif"/>
    <property type="match status" value="1"/>
</dbReference>
<dbReference type="Proteomes" id="UP000035086">
    <property type="component" value="Chromosome"/>
</dbReference>
<dbReference type="Gene3D" id="2.70.70.10">
    <property type="entry name" value="Glucose Permease (Domain IIA)"/>
    <property type="match status" value="1"/>
</dbReference>
<dbReference type="GO" id="GO:0004222">
    <property type="term" value="F:metalloendopeptidase activity"/>
    <property type="evidence" value="ECO:0007669"/>
    <property type="project" value="TreeGrafter"/>
</dbReference>
<gene>
    <name evidence="4" type="ORF">NCTC13159_04953</name>
    <name evidence="3" type="ORF">RO07_21875</name>
</gene>
<reference evidence="5" key="1">
    <citation type="submission" date="2014-12" db="EMBL/GenBank/DDBJ databases">
        <title>Complete Genome Sequencing of Pandoraea pulmonicola DSM 16583.</title>
        <authorList>
            <person name="Chan K.-G."/>
        </authorList>
    </citation>
    <scope>NUCLEOTIDE SEQUENCE [LARGE SCALE GENOMIC DNA]</scope>
    <source>
        <strain evidence="5">DSM 16583</strain>
    </source>
</reference>
<dbReference type="CDD" id="cd12797">
    <property type="entry name" value="M23_peptidase"/>
    <property type="match status" value="1"/>
</dbReference>
<accession>A0AAJ4ZH93</accession>
<keyword evidence="1" id="KW-0732">Signal</keyword>
<dbReference type="EMBL" id="CP010310">
    <property type="protein sequence ID" value="APD13504.1"/>
    <property type="molecule type" value="Genomic_DNA"/>
</dbReference>
<dbReference type="InterPro" id="IPR011055">
    <property type="entry name" value="Dup_hybrid_motif"/>
</dbReference>
<dbReference type="AlphaFoldDB" id="A0AAJ4ZH93"/>
<feature type="domain" description="M23ase beta-sheet core" evidence="2">
    <location>
        <begin position="27"/>
        <end position="123"/>
    </location>
</feature>
<evidence type="ECO:0000256" key="1">
    <source>
        <dbReference type="ARBA" id="ARBA00022729"/>
    </source>
</evidence>
<dbReference type="EC" id="3.4.24.75" evidence="4"/>
<evidence type="ECO:0000313" key="4">
    <source>
        <dbReference type="EMBL" id="SUA93392.1"/>
    </source>
</evidence>
<proteinExistence type="predicted"/>
<keyword evidence="4" id="KW-0378">Hydrolase</keyword>
<dbReference type="RefSeq" id="WP_052267293.1">
    <property type="nucleotide sequence ID" value="NZ_CP010310.2"/>
</dbReference>
<name>A0AAJ4ZH93_PANPU</name>
<dbReference type="InterPro" id="IPR016047">
    <property type="entry name" value="M23ase_b-sheet_dom"/>
</dbReference>
<reference evidence="4 6" key="3">
    <citation type="submission" date="2018-06" db="EMBL/GenBank/DDBJ databases">
        <authorList>
            <consortium name="Pathogen Informatics"/>
            <person name="Doyle S."/>
        </authorList>
    </citation>
    <scope>NUCLEOTIDE SEQUENCE [LARGE SCALE GENOMIC DNA]</scope>
    <source>
        <strain evidence="4 6">NCTC13159</strain>
    </source>
</reference>
<evidence type="ECO:0000259" key="2">
    <source>
        <dbReference type="Pfam" id="PF01551"/>
    </source>
</evidence>